<dbReference type="EMBL" id="JARBJD010000159">
    <property type="protein sequence ID" value="KAK2949289.1"/>
    <property type="molecule type" value="Genomic_DNA"/>
</dbReference>
<dbReference type="InterPro" id="IPR013922">
    <property type="entry name" value="Cyclin_PHO80-like"/>
</dbReference>
<dbReference type="CDD" id="cd20557">
    <property type="entry name" value="CYCLIN_ScPCL1-like"/>
    <property type="match status" value="1"/>
</dbReference>
<name>A0ABQ9XD33_9EUKA</name>
<dbReference type="PANTHER" id="PTHR15615">
    <property type="match status" value="1"/>
</dbReference>
<sequence>METEPLTIHENGTFLSKPLLTSLPAIEQFPLDHLFYLSNELAIRIHNLIFCTPEYQTILASTLGTPIITEPDPRWIPEMSEVIFYFLDHICSSSNVHVMTILYAFCLMFKALSIIPERLHTHPVLIIDESNLGSFLMSAVILANKQLEDHPYTNKCWAQFFDIDTTALNTAEIVFLLHLDFSAAISPEDIVSVQSQLTHLR</sequence>
<dbReference type="Proteomes" id="UP001281761">
    <property type="component" value="Unassembled WGS sequence"/>
</dbReference>
<proteinExistence type="predicted"/>
<evidence type="ECO:0000313" key="2">
    <source>
        <dbReference type="Proteomes" id="UP001281761"/>
    </source>
</evidence>
<gene>
    <name evidence="1" type="ORF">BLNAU_15770</name>
</gene>
<protein>
    <recommendedName>
        <fullName evidence="3">Cyclin N-terminal domain-containing protein</fullName>
    </recommendedName>
</protein>
<dbReference type="InterPro" id="IPR036915">
    <property type="entry name" value="Cyclin-like_sf"/>
</dbReference>
<dbReference type="SUPFAM" id="SSF47954">
    <property type="entry name" value="Cyclin-like"/>
    <property type="match status" value="1"/>
</dbReference>
<accession>A0ABQ9XD33</accession>
<evidence type="ECO:0000313" key="1">
    <source>
        <dbReference type="EMBL" id="KAK2949289.1"/>
    </source>
</evidence>
<keyword evidence="2" id="KW-1185">Reference proteome</keyword>
<dbReference type="Gene3D" id="1.10.472.10">
    <property type="entry name" value="Cyclin-like"/>
    <property type="match status" value="1"/>
</dbReference>
<organism evidence="1 2">
    <name type="scientific">Blattamonas nauphoetae</name>
    <dbReference type="NCBI Taxonomy" id="2049346"/>
    <lineage>
        <taxon>Eukaryota</taxon>
        <taxon>Metamonada</taxon>
        <taxon>Preaxostyla</taxon>
        <taxon>Oxymonadida</taxon>
        <taxon>Blattamonas</taxon>
    </lineage>
</organism>
<comment type="caution">
    <text evidence="1">The sequence shown here is derived from an EMBL/GenBank/DDBJ whole genome shotgun (WGS) entry which is preliminary data.</text>
</comment>
<reference evidence="1 2" key="1">
    <citation type="journal article" date="2022" name="bioRxiv">
        <title>Genomics of Preaxostyla Flagellates Illuminates Evolutionary Transitions and the Path Towards Mitochondrial Loss.</title>
        <authorList>
            <person name="Novak L.V.F."/>
            <person name="Treitli S.C."/>
            <person name="Pyrih J."/>
            <person name="Halakuc P."/>
            <person name="Pipaliya S.V."/>
            <person name="Vacek V."/>
            <person name="Brzon O."/>
            <person name="Soukal P."/>
            <person name="Eme L."/>
            <person name="Dacks J.B."/>
            <person name="Karnkowska A."/>
            <person name="Elias M."/>
            <person name="Hampl V."/>
        </authorList>
    </citation>
    <scope>NUCLEOTIDE SEQUENCE [LARGE SCALE GENOMIC DNA]</scope>
    <source>
        <strain evidence="1">NAU3</strain>
        <tissue evidence="1">Gut</tissue>
    </source>
</reference>
<dbReference type="PANTHER" id="PTHR15615:SF108">
    <property type="entry name" value="PROTEIN CNPPD1"/>
    <property type="match status" value="1"/>
</dbReference>
<evidence type="ECO:0008006" key="3">
    <source>
        <dbReference type="Google" id="ProtNLM"/>
    </source>
</evidence>
<dbReference type="Pfam" id="PF08613">
    <property type="entry name" value="Cyclin"/>
    <property type="match status" value="1"/>
</dbReference>